<feature type="domain" description="C2H2-type" evidence="11">
    <location>
        <begin position="120"/>
        <end position="149"/>
    </location>
</feature>
<evidence type="ECO:0000256" key="10">
    <source>
        <dbReference type="SAM" id="MobiDB-lite"/>
    </source>
</evidence>
<dbReference type="FunFam" id="3.30.160.60:FF:000125">
    <property type="entry name" value="Putative zinc finger protein 143"/>
    <property type="match status" value="2"/>
</dbReference>
<dbReference type="InterPro" id="IPR036236">
    <property type="entry name" value="Znf_C2H2_sf"/>
</dbReference>
<evidence type="ECO:0000256" key="1">
    <source>
        <dbReference type="ARBA" id="ARBA00004123"/>
    </source>
</evidence>
<comment type="caution">
    <text evidence="12">The sequence shown here is derived from an EMBL/GenBank/DDBJ whole genome shotgun (WGS) entry which is preliminary data.</text>
</comment>
<evidence type="ECO:0000256" key="4">
    <source>
        <dbReference type="ARBA" id="ARBA00022771"/>
    </source>
</evidence>
<evidence type="ECO:0000259" key="11">
    <source>
        <dbReference type="PROSITE" id="PS50157"/>
    </source>
</evidence>
<comment type="subcellular location">
    <subcellularLocation>
        <location evidence="1">Nucleus</location>
    </subcellularLocation>
</comment>
<dbReference type="Pfam" id="PF00096">
    <property type="entry name" value="zf-C2H2"/>
    <property type="match status" value="2"/>
</dbReference>
<keyword evidence="3" id="KW-0677">Repeat</keyword>
<dbReference type="SMART" id="SM00355">
    <property type="entry name" value="ZnF_C2H2"/>
    <property type="match status" value="9"/>
</dbReference>
<feature type="domain" description="C2H2-type" evidence="11">
    <location>
        <begin position="270"/>
        <end position="297"/>
    </location>
</feature>
<evidence type="ECO:0000256" key="6">
    <source>
        <dbReference type="ARBA" id="ARBA00023015"/>
    </source>
</evidence>
<sequence length="533" mass="60134">MSDNQSLCNGMQLYFENSQRESGDDGDDDGDGTLTNNVMNNYPSRSNSREQGPNIQSKSVEVSRTASGDTGTNRSGVSDKNLNEKSLLPYICSEPGCGKAYKKPCKLLEHERAHTGERPFVCSYPNCGKAYRRTTHLSVHMKTHDPDNTRIYACIAEGCTSRFATRQHLTRHSLIHGQERSFQCGYPGCPESFVKSYQLRNHMTTHTGKKPYLCNYEGCTSSFGTSTKLRVHQQVHQARPTTLKCPSPTCTMVFARDAEMKKHVREDHTVVCDVCNRRFKTRDGEARHAKVHLPNRQLFACQVQGCHKTFTSEKSRTMHIRVVHMGLRPYRCEKHGCNREYAHKRNLDLHQLTHDMDFEEYPTQTPLPTATVMPMTPPKMLQYPTIMPTTPPKIPQYLPAPITEQHFFRVLEACQGVFVQPPDFEHQFRGGIHCSAMANLEDVQAEVSLGFMADEVKPEEMAINLEMIPCDEAQYPVMRGGYLQGGMDIPFATHVWGAEEFLFHMNARYNDSGAGKLLGVEMGMGMGMGMVGM</sequence>
<feature type="compositionally biased region" description="Polar residues" evidence="10">
    <location>
        <begin position="33"/>
        <end position="80"/>
    </location>
</feature>
<feature type="domain" description="C2H2-type" evidence="11">
    <location>
        <begin position="212"/>
        <end position="241"/>
    </location>
</feature>
<feature type="domain" description="C2H2-type" evidence="11">
    <location>
        <begin position="243"/>
        <end position="269"/>
    </location>
</feature>
<dbReference type="EMBL" id="RBNJ01016403">
    <property type="protein sequence ID" value="RUS24315.1"/>
    <property type="molecule type" value="Genomic_DNA"/>
</dbReference>
<evidence type="ECO:0000256" key="3">
    <source>
        <dbReference type="ARBA" id="ARBA00022737"/>
    </source>
</evidence>
<feature type="domain" description="C2H2-type" evidence="11">
    <location>
        <begin position="152"/>
        <end position="181"/>
    </location>
</feature>
<keyword evidence="5" id="KW-0862">Zinc</keyword>
<evidence type="ECO:0000256" key="2">
    <source>
        <dbReference type="ARBA" id="ARBA00022723"/>
    </source>
</evidence>
<protein>
    <recommendedName>
        <fullName evidence="11">C2H2-type domain-containing protein</fullName>
    </recommendedName>
</protein>
<dbReference type="GO" id="GO:0008270">
    <property type="term" value="F:zinc ion binding"/>
    <property type="evidence" value="ECO:0007669"/>
    <property type="project" value="UniProtKB-KW"/>
</dbReference>
<evidence type="ECO:0000313" key="12">
    <source>
        <dbReference type="EMBL" id="RUS24315.1"/>
    </source>
</evidence>
<keyword evidence="2" id="KW-0479">Metal-binding</keyword>
<evidence type="ECO:0000313" key="13">
    <source>
        <dbReference type="Proteomes" id="UP000274822"/>
    </source>
</evidence>
<evidence type="ECO:0000256" key="8">
    <source>
        <dbReference type="ARBA" id="ARBA00023242"/>
    </source>
</evidence>
<keyword evidence="7" id="KW-0804">Transcription</keyword>
<dbReference type="InterPro" id="IPR051061">
    <property type="entry name" value="Zinc_finger_trans_reg"/>
</dbReference>
<feature type="region of interest" description="Disordered" evidence="10">
    <location>
        <begin position="17"/>
        <end position="80"/>
    </location>
</feature>
<dbReference type="GO" id="GO:0006357">
    <property type="term" value="P:regulation of transcription by RNA polymerase II"/>
    <property type="evidence" value="ECO:0007669"/>
    <property type="project" value="TreeGrafter"/>
</dbReference>
<dbReference type="Proteomes" id="UP000274822">
    <property type="component" value="Unassembled WGS sequence"/>
</dbReference>
<evidence type="ECO:0000256" key="9">
    <source>
        <dbReference type="PROSITE-ProRule" id="PRU00042"/>
    </source>
</evidence>
<gene>
    <name evidence="12" type="ORF">BC938DRAFT_473792</name>
</gene>
<reference evidence="12 13" key="1">
    <citation type="journal article" date="2018" name="New Phytol.">
        <title>Phylogenomics of Endogonaceae and evolution of mycorrhizas within Mucoromycota.</title>
        <authorList>
            <person name="Chang Y."/>
            <person name="Desiro A."/>
            <person name="Na H."/>
            <person name="Sandor L."/>
            <person name="Lipzen A."/>
            <person name="Clum A."/>
            <person name="Barry K."/>
            <person name="Grigoriev I.V."/>
            <person name="Martin F.M."/>
            <person name="Stajich J.E."/>
            <person name="Smith M.E."/>
            <person name="Bonito G."/>
            <person name="Spatafora J.W."/>
        </authorList>
    </citation>
    <scope>NUCLEOTIDE SEQUENCE [LARGE SCALE GENOMIC DNA]</scope>
    <source>
        <strain evidence="12 13">AD002</strain>
    </source>
</reference>
<keyword evidence="4 9" id="KW-0863">Zinc-finger</keyword>
<proteinExistence type="predicted"/>
<dbReference type="InterPro" id="IPR013087">
    <property type="entry name" value="Znf_C2H2_type"/>
</dbReference>
<feature type="domain" description="C2H2-type" evidence="11">
    <location>
        <begin position="90"/>
        <end position="119"/>
    </location>
</feature>
<dbReference type="PANTHER" id="PTHR46179:SF13">
    <property type="entry name" value="C2H2-TYPE DOMAIN-CONTAINING PROTEIN"/>
    <property type="match status" value="1"/>
</dbReference>
<dbReference type="AlphaFoldDB" id="A0A433Q3D5"/>
<feature type="domain" description="C2H2-type" evidence="11">
    <location>
        <begin position="182"/>
        <end position="211"/>
    </location>
</feature>
<evidence type="ECO:0000256" key="5">
    <source>
        <dbReference type="ARBA" id="ARBA00022833"/>
    </source>
</evidence>
<dbReference type="Gene3D" id="3.30.160.60">
    <property type="entry name" value="Classic Zinc Finger"/>
    <property type="match status" value="7"/>
</dbReference>
<dbReference type="GO" id="GO:0005634">
    <property type="term" value="C:nucleus"/>
    <property type="evidence" value="ECO:0007669"/>
    <property type="project" value="UniProtKB-SubCell"/>
</dbReference>
<keyword evidence="13" id="KW-1185">Reference proteome</keyword>
<keyword evidence="6" id="KW-0805">Transcription regulation</keyword>
<feature type="domain" description="C2H2-type" evidence="11">
    <location>
        <begin position="299"/>
        <end position="329"/>
    </location>
</feature>
<accession>A0A433Q3D5</accession>
<dbReference type="PROSITE" id="PS50157">
    <property type="entry name" value="ZINC_FINGER_C2H2_2"/>
    <property type="match status" value="9"/>
</dbReference>
<evidence type="ECO:0000256" key="7">
    <source>
        <dbReference type="ARBA" id="ARBA00023163"/>
    </source>
</evidence>
<dbReference type="SUPFAM" id="SSF57667">
    <property type="entry name" value="beta-beta-alpha zinc fingers"/>
    <property type="match status" value="5"/>
</dbReference>
<organism evidence="12 13">
    <name type="scientific">Jimgerdemannia flammicorona</name>
    <dbReference type="NCBI Taxonomy" id="994334"/>
    <lineage>
        <taxon>Eukaryota</taxon>
        <taxon>Fungi</taxon>
        <taxon>Fungi incertae sedis</taxon>
        <taxon>Mucoromycota</taxon>
        <taxon>Mucoromycotina</taxon>
        <taxon>Endogonomycetes</taxon>
        <taxon>Endogonales</taxon>
        <taxon>Endogonaceae</taxon>
        <taxon>Jimgerdemannia</taxon>
    </lineage>
</organism>
<dbReference type="PROSITE" id="PS00028">
    <property type="entry name" value="ZINC_FINGER_C2H2_1"/>
    <property type="match status" value="8"/>
</dbReference>
<dbReference type="PANTHER" id="PTHR46179">
    <property type="entry name" value="ZINC FINGER PROTEIN"/>
    <property type="match status" value="1"/>
</dbReference>
<keyword evidence="8" id="KW-0539">Nucleus</keyword>
<feature type="domain" description="C2H2-type" evidence="11">
    <location>
        <begin position="330"/>
        <end position="359"/>
    </location>
</feature>
<name>A0A433Q3D5_9FUNG</name>